<sequence length="51" mass="6093">MQDFIRRRNIKLLQEAIEKERDQSKRLVLERLLADQQRLDISGKRAQAAED</sequence>
<name>A0A1T4TB28_9HYPH</name>
<keyword evidence="2" id="KW-1185">Reference proteome</keyword>
<dbReference type="EMBL" id="FUWJ01000015">
    <property type="protein sequence ID" value="SKA37692.1"/>
    <property type="molecule type" value="Genomic_DNA"/>
</dbReference>
<reference evidence="2" key="1">
    <citation type="submission" date="2017-02" db="EMBL/GenBank/DDBJ databases">
        <authorList>
            <person name="Varghese N."/>
            <person name="Submissions S."/>
        </authorList>
    </citation>
    <scope>NUCLEOTIDE SEQUENCE [LARGE SCALE GENOMIC DNA]</scope>
    <source>
        <strain evidence="2">ATCC 27094</strain>
    </source>
</reference>
<gene>
    <name evidence="1" type="ORF">SAMN02745126_05941</name>
</gene>
<evidence type="ECO:0000313" key="1">
    <source>
        <dbReference type="EMBL" id="SKA37692.1"/>
    </source>
</evidence>
<protein>
    <submittedName>
        <fullName evidence="1">Uncharacterized protein</fullName>
    </submittedName>
</protein>
<evidence type="ECO:0000313" key="2">
    <source>
        <dbReference type="Proteomes" id="UP000190092"/>
    </source>
</evidence>
<organism evidence="1 2">
    <name type="scientific">Enhydrobacter aerosaccus</name>
    <dbReference type="NCBI Taxonomy" id="225324"/>
    <lineage>
        <taxon>Bacteria</taxon>
        <taxon>Pseudomonadati</taxon>
        <taxon>Pseudomonadota</taxon>
        <taxon>Alphaproteobacteria</taxon>
        <taxon>Hyphomicrobiales</taxon>
        <taxon>Enhydrobacter</taxon>
    </lineage>
</organism>
<dbReference type="AlphaFoldDB" id="A0A1T4TB28"/>
<proteinExistence type="predicted"/>
<accession>A0A1T4TB28</accession>
<dbReference type="Proteomes" id="UP000190092">
    <property type="component" value="Unassembled WGS sequence"/>
</dbReference>